<dbReference type="PATRIC" id="fig|1184267.3.peg.615"/>
<feature type="domain" description="CBS" evidence="3">
    <location>
        <begin position="9"/>
        <end position="67"/>
    </location>
</feature>
<evidence type="ECO:0000259" key="3">
    <source>
        <dbReference type="PROSITE" id="PS51371"/>
    </source>
</evidence>
<dbReference type="SMART" id="SM00116">
    <property type="entry name" value="CBS"/>
    <property type="match status" value="2"/>
</dbReference>
<sequence length="157" mass="17599">MTFLTSAIMSSNLISISEEKSIAEAASLMKTHDIRHLPVVDSYNELSGIISVTDIAKARDTAESIKEIMTPRVRVVKKSANIKTIIDQMLKFKISSMLVAQNEDVVGIVTTDDLLQLLFELLDEEDDLKKLETEGFLDEGWDDDPSYNYPLRPGHIN</sequence>
<organism evidence="4 5">
    <name type="scientific">Pseudobdellovibrio exovorus JSS</name>
    <dbReference type="NCBI Taxonomy" id="1184267"/>
    <lineage>
        <taxon>Bacteria</taxon>
        <taxon>Pseudomonadati</taxon>
        <taxon>Bdellovibrionota</taxon>
        <taxon>Bdellovibrionia</taxon>
        <taxon>Bdellovibrionales</taxon>
        <taxon>Pseudobdellovibrionaceae</taxon>
        <taxon>Pseudobdellovibrio</taxon>
    </lineage>
</organism>
<dbReference type="SUPFAM" id="SSF54631">
    <property type="entry name" value="CBS-domain pair"/>
    <property type="match status" value="1"/>
</dbReference>
<dbReference type="Gene3D" id="3.10.580.10">
    <property type="entry name" value="CBS-domain"/>
    <property type="match status" value="1"/>
</dbReference>
<keyword evidence="5" id="KW-1185">Reference proteome</keyword>
<proteinExistence type="predicted"/>
<gene>
    <name evidence="4" type="ORF">A11Q_605</name>
</gene>
<reference evidence="4 5" key="1">
    <citation type="journal article" date="2013" name="ISME J.">
        <title>By their genes ye shall know them: genomic signatures of predatory bacteria.</title>
        <authorList>
            <person name="Pasternak Z."/>
            <person name="Pietrokovski S."/>
            <person name="Rotem O."/>
            <person name="Gophna U."/>
            <person name="Lurie-Weinberger M.N."/>
            <person name="Jurkevitch E."/>
        </authorList>
    </citation>
    <scope>NUCLEOTIDE SEQUENCE [LARGE SCALE GENOMIC DNA]</scope>
    <source>
        <strain evidence="4 5">JSS</strain>
    </source>
</reference>
<accession>M4V8N8</accession>
<dbReference type="eggNOG" id="COG0517">
    <property type="taxonomic scope" value="Bacteria"/>
</dbReference>
<dbReference type="Proteomes" id="UP000012040">
    <property type="component" value="Chromosome"/>
</dbReference>
<dbReference type="EMBL" id="CP003537">
    <property type="protein sequence ID" value="AGH94825.1"/>
    <property type="molecule type" value="Genomic_DNA"/>
</dbReference>
<keyword evidence="1" id="KW-0677">Repeat</keyword>
<dbReference type="RefSeq" id="WP_015469315.1">
    <property type="nucleotide sequence ID" value="NC_020813.1"/>
</dbReference>
<dbReference type="AlphaFoldDB" id="M4V8N8"/>
<dbReference type="OrthoDB" id="5296129at2"/>
<dbReference type="InterPro" id="IPR051462">
    <property type="entry name" value="CBS_domain-containing"/>
</dbReference>
<evidence type="ECO:0000256" key="1">
    <source>
        <dbReference type="ARBA" id="ARBA00022737"/>
    </source>
</evidence>
<dbReference type="Pfam" id="PF00571">
    <property type="entry name" value="CBS"/>
    <property type="match status" value="2"/>
</dbReference>
<dbReference type="PANTHER" id="PTHR48108:SF34">
    <property type="entry name" value="CBS DOMAIN-CONTAINING PROTEIN YHCV"/>
    <property type="match status" value="1"/>
</dbReference>
<dbReference type="KEGG" id="bex:A11Q_605"/>
<evidence type="ECO:0000256" key="2">
    <source>
        <dbReference type="PROSITE-ProRule" id="PRU00703"/>
    </source>
</evidence>
<dbReference type="PROSITE" id="PS51371">
    <property type="entry name" value="CBS"/>
    <property type="match status" value="2"/>
</dbReference>
<protein>
    <recommendedName>
        <fullName evidence="3">CBS domain-containing protein</fullName>
    </recommendedName>
</protein>
<dbReference type="HOGENOM" id="CLU_040681_9_1_7"/>
<dbReference type="InterPro" id="IPR046342">
    <property type="entry name" value="CBS_dom_sf"/>
</dbReference>
<dbReference type="STRING" id="1184267.A11Q_605"/>
<dbReference type="PANTHER" id="PTHR48108">
    <property type="entry name" value="CBS DOMAIN-CONTAINING PROTEIN CBSX2, CHLOROPLASTIC"/>
    <property type="match status" value="1"/>
</dbReference>
<evidence type="ECO:0000313" key="5">
    <source>
        <dbReference type="Proteomes" id="UP000012040"/>
    </source>
</evidence>
<evidence type="ECO:0000313" key="4">
    <source>
        <dbReference type="EMBL" id="AGH94825.1"/>
    </source>
</evidence>
<dbReference type="InterPro" id="IPR000644">
    <property type="entry name" value="CBS_dom"/>
</dbReference>
<keyword evidence="2" id="KW-0129">CBS domain</keyword>
<name>M4V8N8_9BACT</name>
<feature type="domain" description="CBS" evidence="3">
    <location>
        <begin position="69"/>
        <end position="124"/>
    </location>
</feature>